<dbReference type="Proteomes" id="UP000030364">
    <property type="component" value="Unassembled WGS sequence"/>
</dbReference>
<evidence type="ECO:0000256" key="3">
    <source>
        <dbReference type="ARBA" id="ARBA00022692"/>
    </source>
</evidence>
<feature type="transmembrane region" description="Helical" evidence="6">
    <location>
        <begin position="312"/>
        <end position="333"/>
    </location>
</feature>
<dbReference type="PANTHER" id="PTHR33529">
    <property type="entry name" value="SLR0882 PROTEIN-RELATED"/>
    <property type="match status" value="1"/>
</dbReference>
<dbReference type="PANTHER" id="PTHR33529:SF6">
    <property type="entry name" value="YJGP_YJGQ FAMILY PERMEASE"/>
    <property type="match status" value="1"/>
</dbReference>
<gene>
    <name evidence="7" type="ORF">THFILI_06135</name>
</gene>
<dbReference type="AlphaFoldDB" id="A0A0D6X989"/>
<name>A0A0D6X989_THEFI</name>
<keyword evidence="5 6" id="KW-0472">Membrane</keyword>
<evidence type="ECO:0000256" key="1">
    <source>
        <dbReference type="ARBA" id="ARBA00004651"/>
    </source>
</evidence>
<feature type="transmembrane region" description="Helical" evidence="6">
    <location>
        <begin position="59"/>
        <end position="79"/>
    </location>
</feature>
<dbReference type="Pfam" id="PF03739">
    <property type="entry name" value="LptF_LptG"/>
    <property type="match status" value="1"/>
</dbReference>
<evidence type="ECO:0000256" key="5">
    <source>
        <dbReference type="ARBA" id="ARBA00023136"/>
    </source>
</evidence>
<sequence length="336" mass="37071">MLGRYVLKEVLWPYAAGVLLFLALLTTDLLTSLSGFLLARGVEPGKVALLVLYRLPWTLNLALPLGLVFAILVGLSRLIRQSELKAAYAGGVPPWSLLRPLVLLGLLVGGVVLLNGGFLRPVALERYDALLARIFYGEGGISGVLRNQVYAPPGLGVYFAEEVRPEGGRTRLYRLRVVRPDGTVYSAEEGVWDEKGWSFSGYQVEKGRPQPFQGTLPFPARFTPKESLGSRDPYDTYALPELQERAKVDPKARFALYRRYSDALGAFLLAWAAAAVGLSLREAPYAFLAIVLLIFGYYVLWTFAAQLARFEAAAWGAFLPNLAYGLLALGLTWRLR</sequence>
<dbReference type="OrthoDB" id="30636at2"/>
<comment type="caution">
    <text evidence="7">The sequence shown here is derived from an EMBL/GenBank/DDBJ whole genome shotgun (WGS) entry which is preliminary data.</text>
</comment>
<comment type="subcellular location">
    <subcellularLocation>
        <location evidence="1">Cell membrane</location>
        <topology evidence="1">Multi-pass membrane protein</topology>
    </subcellularLocation>
</comment>
<evidence type="ECO:0000256" key="2">
    <source>
        <dbReference type="ARBA" id="ARBA00022475"/>
    </source>
</evidence>
<feature type="transmembrane region" description="Helical" evidence="6">
    <location>
        <begin position="286"/>
        <end position="305"/>
    </location>
</feature>
<reference evidence="7 8" key="1">
    <citation type="journal article" date="2015" name="Genome Announc.">
        <title>Draft Genome Sequence of the Thermophile Thermus filiformis ATCC 43280, Producer of Carotenoid-(Di)glucoside-Branched Fatty Acid (Di)esters and Source of Hyperthermostable Enzymes of Biotechnological Interest.</title>
        <authorList>
            <person name="Mandelli F."/>
            <person name="Oliveira Ramires B."/>
            <person name="Couger M.B."/>
            <person name="Paixao D.A."/>
            <person name="Camilo C.M."/>
            <person name="Polikarpov I."/>
            <person name="Prade R."/>
            <person name="Riano-Pachon D.M."/>
            <person name="Squina F.M."/>
        </authorList>
    </citation>
    <scope>NUCLEOTIDE SEQUENCE [LARGE SCALE GENOMIC DNA]</scope>
    <source>
        <strain evidence="7 8">ATCC 43280</strain>
    </source>
</reference>
<keyword evidence="8" id="KW-1185">Reference proteome</keyword>
<feature type="transmembrane region" description="Helical" evidence="6">
    <location>
        <begin position="99"/>
        <end position="119"/>
    </location>
</feature>
<evidence type="ECO:0000313" key="8">
    <source>
        <dbReference type="Proteomes" id="UP000030364"/>
    </source>
</evidence>
<organism evidence="7 8">
    <name type="scientific">Thermus filiformis</name>
    <dbReference type="NCBI Taxonomy" id="276"/>
    <lineage>
        <taxon>Bacteria</taxon>
        <taxon>Thermotogati</taxon>
        <taxon>Deinococcota</taxon>
        <taxon>Deinococci</taxon>
        <taxon>Thermales</taxon>
        <taxon>Thermaceae</taxon>
        <taxon>Thermus</taxon>
    </lineage>
</organism>
<keyword evidence="3 6" id="KW-0812">Transmembrane</keyword>
<protein>
    <submittedName>
        <fullName evidence="7">Permease</fullName>
    </submittedName>
</protein>
<evidence type="ECO:0000256" key="6">
    <source>
        <dbReference type="SAM" id="Phobius"/>
    </source>
</evidence>
<evidence type="ECO:0000256" key="4">
    <source>
        <dbReference type="ARBA" id="ARBA00022989"/>
    </source>
</evidence>
<dbReference type="RefSeq" id="WP_045246216.1">
    <property type="nucleotide sequence ID" value="NZ_JPSL02000039.1"/>
</dbReference>
<keyword evidence="4 6" id="KW-1133">Transmembrane helix</keyword>
<dbReference type="InterPro" id="IPR005495">
    <property type="entry name" value="LptG/LptF_permease"/>
</dbReference>
<feature type="transmembrane region" description="Helical" evidence="6">
    <location>
        <begin position="263"/>
        <end position="280"/>
    </location>
</feature>
<feature type="transmembrane region" description="Helical" evidence="6">
    <location>
        <begin position="12"/>
        <end position="38"/>
    </location>
</feature>
<evidence type="ECO:0000313" key="7">
    <source>
        <dbReference type="EMBL" id="KIX84484.1"/>
    </source>
</evidence>
<keyword evidence="2" id="KW-1003">Cell membrane</keyword>
<proteinExistence type="predicted"/>
<dbReference type="GO" id="GO:0015920">
    <property type="term" value="P:lipopolysaccharide transport"/>
    <property type="evidence" value="ECO:0007669"/>
    <property type="project" value="TreeGrafter"/>
</dbReference>
<dbReference type="EMBL" id="JPSL02000039">
    <property type="protein sequence ID" value="KIX84484.1"/>
    <property type="molecule type" value="Genomic_DNA"/>
</dbReference>
<dbReference type="GO" id="GO:0043190">
    <property type="term" value="C:ATP-binding cassette (ABC) transporter complex"/>
    <property type="evidence" value="ECO:0007669"/>
    <property type="project" value="TreeGrafter"/>
</dbReference>
<dbReference type="STRING" id="276.THFILI_06135"/>
<accession>A0A0D6X989</accession>